<name>A0A916VCW2_9FIRM</name>
<protein>
    <submittedName>
        <fullName evidence="1">Uncharacterized protein</fullName>
    </submittedName>
</protein>
<evidence type="ECO:0000313" key="2">
    <source>
        <dbReference type="Proteomes" id="UP000613208"/>
    </source>
</evidence>
<proteinExistence type="predicted"/>
<accession>A0A916VCW2</accession>
<gene>
    <name evidence="1" type="ORF">ANBU17_19760</name>
</gene>
<reference evidence="1" key="1">
    <citation type="submission" date="2020-06" db="EMBL/GenBank/DDBJ databases">
        <title>Characterization of fructooligosaccharide metabolism and fructooligosaccharide-degrading enzymes in human commensal butyrate producers.</title>
        <authorList>
            <person name="Tanno H."/>
            <person name="Fujii T."/>
            <person name="Hirano K."/>
            <person name="Maeno S."/>
            <person name="Tonozuka T."/>
            <person name="Sakamoto M."/>
            <person name="Ohkuma M."/>
            <person name="Tochio T."/>
            <person name="Endo A."/>
        </authorList>
    </citation>
    <scope>NUCLEOTIDE SEQUENCE</scope>
    <source>
        <strain evidence="1">JCM 17466</strain>
    </source>
</reference>
<dbReference type="AlphaFoldDB" id="A0A916VCW2"/>
<evidence type="ECO:0000313" key="1">
    <source>
        <dbReference type="EMBL" id="GFO85629.1"/>
    </source>
</evidence>
<organism evidence="1 2">
    <name type="scientific">Anaerostipes butyraticus</name>
    <dbReference type="NCBI Taxonomy" id="645466"/>
    <lineage>
        <taxon>Bacteria</taxon>
        <taxon>Bacillati</taxon>
        <taxon>Bacillota</taxon>
        <taxon>Clostridia</taxon>
        <taxon>Lachnospirales</taxon>
        <taxon>Lachnospiraceae</taxon>
        <taxon>Anaerostipes</taxon>
    </lineage>
</organism>
<dbReference type="Proteomes" id="UP000613208">
    <property type="component" value="Unassembled WGS sequence"/>
</dbReference>
<dbReference type="EMBL" id="BLYI01000043">
    <property type="protein sequence ID" value="GFO85629.1"/>
    <property type="molecule type" value="Genomic_DNA"/>
</dbReference>
<comment type="caution">
    <text evidence="1">The sequence shown here is derived from an EMBL/GenBank/DDBJ whole genome shotgun (WGS) entry which is preliminary data.</text>
</comment>
<sequence>MNIYRFIQSKSVREHLKKINYTFSSLETAYIIWQCPDATLIERLDAWQEIIDTMPDYPLPDSMKQNGIESVHEFLRQYMNLQQELLDEFNKKEDGVYFYKFTIVTGLRTGLFDDRAALPGCYQTGENFDNAFSSLSECKKEIQEDIYWADRVGNKVTTEIIVRRQTLTSHSRVKVSMNERLEILAFVPDFTKNSWEHLESLEFRRSQIMSSFERIHFNIPVPFETGDIVYAELSYPDLISRKKHQLVVVDSILEDKKTKERKCFIYAVDDNSPTGNFSHDEIKNYIELEYYRGRLLGLERFLKAVSSFMKGKLDLEKLIQTWIIISFDHKTEKESKAPVKNRVEIEYRSEDDTAGLTGLKR</sequence>
<keyword evidence="2" id="KW-1185">Reference proteome</keyword>